<dbReference type="EMBL" id="JAHQIW010006757">
    <property type="protein sequence ID" value="KAJ1370252.1"/>
    <property type="molecule type" value="Genomic_DNA"/>
</dbReference>
<proteinExistence type="predicted"/>
<dbReference type="AlphaFoldDB" id="A0AAD5WHD0"/>
<evidence type="ECO:0000313" key="1">
    <source>
        <dbReference type="EMBL" id="KAJ1370252.1"/>
    </source>
</evidence>
<organism evidence="1 2">
    <name type="scientific">Parelaphostrongylus tenuis</name>
    <name type="common">Meningeal worm</name>
    <dbReference type="NCBI Taxonomy" id="148309"/>
    <lineage>
        <taxon>Eukaryota</taxon>
        <taxon>Metazoa</taxon>
        <taxon>Ecdysozoa</taxon>
        <taxon>Nematoda</taxon>
        <taxon>Chromadorea</taxon>
        <taxon>Rhabditida</taxon>
        <taxon>Rhabditina</taxon>
        <taxon>Rhabditomorpha</taxon>
        <taxon>Strongyloidea</taxon>
        <taxon>Metastrongylidae</taxon>
        <taxon>Parelaphostrongylus</taxon>
    </lineage>
</organism>
<comment type="caution">
    <text evidence="1">The sequence shown here is derived from an EMBL/GenBank/DDBJ whole genome shotgun (WGS) entry which is preliminary data.</text>
</comment>
<evidence type="ECO:0000313" key="2">
    <source>
        <dbReference type="Proteomes" id="UP001196413"/>
    </source>
</evidence>
<name>A0AAD5WHD0_PARTN</name>
<sequence length="59" mass="6508">MAHKILYPYQIVSGNVLGTTSQKQENLYLTYELLSRGPSIAATDPQPSQALSISNMRLV</sequence>
<protein>
    <submittedName>
        <fullName evidence="1">Uncharacterized protein</fullName>
    </submittedName>
</protein>
<reference evidence="1" key="1">
    <citation type="submission" date="2021-06" db="EMBL/GenBank/DDBJ databases">
        <title>Parelaphostrongylus tenuis whole genome reference sequence.</title>
        <authorList>
            <person name="Garwood T.J."/>
            <person name="Larsen P.A."/>
            <person name="Fountain-Jones N.M."/>
            <person name="Garbe J.R."/>
            <person name="Macchietto M.G."/>
            <person name="Kania S.A."/>
            <person name="Gerhold R.W."/>
            <person name="Richards J.E."/>
            <person name="Wolf T.M."/>
        </authorList>
    </citation>
    <scope>NUCLEOTIDE SEQUENCE</scope>
    <source>
        <strain evidence="1">MNPRO001-30</strain>
        <tissue evidence="1">Meninges</tissue>
    </source>
</reference>
<dbReference type="Proteomes" id="UP001196413">
    <property type="component" value="Unassembled WGS sequence"/>
</dbReference>
<keyword evidence="2" id="KW-1185">Reference proteome</keyword>
<accession>A0AAD5WHD0</accession>
<gene>
    <name evidence="1" type="ORF">KIN20_031941</name>
</gene>